<dbReference type="AlphaFoldDB" id="A0A5E4WVE9"/>
<proteinExistence type="predicted"/>
<evidence type="ECO:0000313" key="3">
    <source>
        <dbReference type="Proteomes" id="UP000383971"/>
    </source>
</evidence>
<gene>
    <name evidence="2" type="ORF">PCO31111_03447</name>
</gene>
<keyword evidence="1" id="KW-0812">Transmembrane</keyword>
<dbReference type="Proteomes" id="UP000383971">
    <property type="component" value="Unassembled WGS sequence"/>
</dbReference>
<dbReference type="EMBL" id="CABPSE010000012">
    <property type="protein sequence ID" value="VVE26876.1"/>
    <property type="molecule type" value="Genomic_DNA"/>
</dbReference>
<organism evidence="2 3">
    <name type="scientific">Pandoraea communis</name>
    <dbReference type="NCBI Taxonomy" id="2508297"/>
    <lineage>
        <taxon>Bacteria</taxon>
        <taxon>Pseudomonadati</taxon>
        <taxon>Pseudomonadota</taxon>
        <taxon>Betaproteobacteria</taxon>
        <taxon>Burkholderiales</taxon>
        <taxon>Burkholderiaceae</taxon>
        <taxon>Pandoraea</taxon>
    </lineage>
</organism>
<name>A0A5E4WVE9_9BURK</name>
<keyword evidence="1" id="KW-1133">Transmembrane helix</keyword>
<keyword evidence="3" id="KW-1185">Reference proteome</keyword>
<reference evidence="2 3" key="1">
    <citation type="submission" date="2019-08" db="EMBL/GenBank/DDBJ databases">
        <authorList>
            <person name="Peeters C."/>
        </authorList>
    </citation>
    <scope>NUCLEOTIDE SEQUENCE [LARGE SCALE GENOMIC DNA]</scope>
    <source>
        <strain evidence="2 3">LMG 31111</strain>
    </source>
</reference>
<evidence type="ECO:0000313" key="2">
    <source>
        <dbReference type="EMBL" id="VVE26876.1"/>
    </source>
</evidence>
<sequence>MLDGLPPEQKAGGIAGLALLGFTILRWIGLRVSKDAVTLKADASDRDAFTRLQKRVEDLDERLAEVEAARNHIFGFVTKCMAYISRCECDGVEPPTREELQRDYYDLIQGMTDKFKKGG</sequence>
<protein>
    <submittedName>
        <fullName evidence="2">Uncharacterized protein</fullName>
    </submittedName>
</protein>
<evidence type="ECO:0000256" key="1">
    <source>
        <dbReference type="SAM" id="Phobius"/>
    </source>
</evidence>
<keyword evidence="1" id="KW-0472">Membrane</keyword>
<accession>A0A5E4WVE9</accession>
<dbReference type="RefSeq" id="WP_058379125.1">
    <property type="nucleotide sequence ID" value="NZ_CABPSE010000012.1"/>
</dbReference>
<feature type="transmembrane region" description="Helical" evidence="1">
    <location>
        <begin position="12"/>
        <end position="30"/>
    </location>
</feature>